<evidence type="ECO:0000313" key="3">
    <source>
        <dbReference type="Proteomes" id="UP000595437"/>
    </source>
</evidence>
<evidence type="ECO:0000256" key="1">
    <source>
        <dbReference type="SAM" id="MobiDB-lite"/>
    </source>
</evidence>
<dbReference type="PANTHER" id="PTHR11255">
    <property type="entry name" value="DIACYLGLYCEROL KINASE"/>
    <property type="match status" value="1"/>
</dbReference>
<dbReference type="GO" id="GO:0007165">
    <property type="term" value="P:signal transduction"/>
    <property type="evidence" value="ECO:0007669"/>
    <property type="project" value="InterPro"/>
</dbReference>
<reference evidence="3" key="1">
    <citation type="submission" date="2021-01" db="EMBL/GenBank/DDBJ databases">
        <title>Caligus Genome Assembly.</title>
        <authorList>
            <person name="Gallardo-Escarate C."/>
        </authorList>
    </citation>
    <scope>NUCLEOTIDE SEQUENCE [LARGE SCALE GENOMIC DNA]</scope>
</reference>
<sequence>MCSEVPRADLRGPSLGPEKNLKGKCKHCGKAFNSKLGFGSVVCGISCSWCKFSYHNKDNCLHQMHQDKDCDLGTFSSVIVPPSWIVKLPRKGSFKSSLKNSPKKASGAKLNLLEETQKENNK</sequence>
<dbReference type="GO" id="GO:0004143">
    <property type="term" value="F:ATP-dependent diacylglycerol kinase activity"/>
    <property type="evidence" value="ECO:0007669"/>
    <property type="project" value="InterPro"/>
</dbReference>
<dbReference type="Proteomes" id="UP000595437">
    <property type="component" value="Chromosome 6"/>
</dbReference>
<feature type="region of interest" description="Disordered" evidence="1">
    <location>
        <begin position="93"/>
        <end position="122"/>
    </location>
</feature>
<dbReference type="InterPro" id="IPR037607">
    <property type="entry name" value="DGK"/>
</dbReference>
<protein>
    <submittedName>
        <fullName evidence="2">Diacylglycerol kinase</fullName>
    </submittedName>
</protein>
<dbReference type="EMBL" id="CP045895">
    <property type="protein sequence ID" value="QQP49662.1"/>
    <property type="molecule type" value="Genomic_DNA"/>
</dbReference>
<dbReference type="GO" id="GO:0005886">
    <property type="term" value="C:plasma membrane"/>
    <property type="evidence" value="ECO:0007669"/>
    <property type="project" value="TreeGrafter"/>
</dbReference>
<proteinExistence type="predicted"/>
<evidence type="ECO:0000313" key="2">
    <source>
        <dbReference type="EMBL" id="QQP49662.1"/>
    </source>
</evidence>
<keyword evidence="3" id="KW-1185">Reference proteome</keyword>
<gene>
    <name evidence="2" type="ORF">FKW44_010414</name>
</gene>
<accession>A0A7T8K7B9</accession>
<dbReference type="OrthoDB" id="242257at2759"/>
<dbReference type="AlphaFoldDB" id="A0A7T8K7B9"/>
<keyword evidence="2" id="KW-0808">Transferase</keyword>
<organism evidence="2 3">
    <name type="scientific">Caligus rogercresseyi</name>
    <name type="common">Sea louse</name>
    <dbReference type="NCBI Taxonomy" id="217165"/>
    <lineage>
        <taxon>Eukaryota</taxon>
        <taxon>Metazoa</taxon>
        <taxon>Ecdysozoa</taxon>
        <taxon>Arthropoda</taxon>
        <taxon>Crustacea</taxon>
        <taxon>Multicrustacea</taxon>
        <taxon>Hexanauplia</taxon>
        <taxon>Copepoda</taxon>
        <taxon>Siphonostomatoida</taxon>
        <taxon>Caligidae</taxon>
        <taxon>Caligus</taxon>
    </lineage>
</organism>
<dbReference type="PANTHER" id="PTHR11255:SF80">
    <property type="entry name" value="EYE-SPECIFIC DIACYLGLYCEROL KINASE"/>
    <property type="match status" value="1"/>
</dbReference>
<name>A0A7T8K7B9_CALRO</name>
<keyword evidence="2" id="KW-0418">Kinase</keyword>